<accession>A0A1Y2CVH6</accession>
<feature type="compositionally biased region" description="Basic and acidic residues" evidence="2">
    <location>
        <begin position="104"/>
        <end position="115"/>
    </location>
</feature>
<evidence type="ECO:0000259" key="3">
    <source>
        <dbReference type="PROSITE" id="PS50114"/>
    </source>
</evidence>
<keyword evidence="5" id="KW-1185">Reference proteome</keyword>
<organism evidence="4 5">
    <name type="scientific">Rhizoclosmatium globosum</name>
    <dbReference type="NCBI Taxonomy" id="329046"/>
    <lineage>
        <taxon>Eukaryota</taxon>
        <taxon>Fungi</taxon>
        <taxon>Fungi incertae sedis</taxon>
        <taxon>Chytridiomycota</taxon>
        <taxon>Chytridiomycota incertae sedis</taxon>
        <taxon>Chytridiomycetes</taxon>
        <taxon>Chytridiales</taxon>
        <taxon>Chytriomycetaceae</taxon>
        <taxon>Rhizoclosmatium</taxon>
    </lineage>
</organism>
<dbReference type="PROSITE" id="PS50114">
    <property type="entry name" value="GATA_ZN_FINGER_2"/>
    <property type="match status" value="1"/>
</dbReference>
<sequence length="187" mass="21347">MIHPFGTADPIGDDIRSLSYSLLENTNFDDHWLVERYTVLSELASQHPSPPTATAPANPYQSSIYLSMPQGDTPIPILPPLTSDQPQKPHPHHEPLPPRKRRKVSELRKKPTLNDEDRATLDHATIKKREKAIKKKIREENKNLVCVDCNATKSPFWRKSAEGLPLCNACGEGAFYWYSWFDYSLRL</sequence>
<dbReference type="InterPro" id="IPR000679">
    <property type="entry name" value="Znf_GATA"/>
</dbReference>
<dbReference type="GO" id="GO:0043565">
    <property type="term" value="F:sequence-specific DNA binding"/>
    <property type="evidence" value="ECO:0007669"/>
    <property type="project" value="InterPro"/>
</dbReference>
<feature type="domain" description="GATA-type" evidence="3">
    <location>
        <begin position="140"/>
        <end position="171"/>
    </location>
</feature>
<dbReference type="SUPFAM" id="SSF57716">
    <property type="entry name" value="Glucocorticoid receptor-like (DNA-binding domain)"/>
    <property type="match status" value="1"/>
</dbReference>
<dbReference type="GO" id="GO:0008270">
    <property type="term" value="F:zinc ion binding"/>
    <property type="evidence" value="ECO:0007669"/>
    <property type="project" value="UniProtKB-KW"/>
</dbReference>
<name>A0A1Y2CVH6_9FUNG</name>
<feature type="region of interest" description="Disordered" evidence="2">
    <location>
        <begin position="45"/>
        <end position="115"/>
    </location>
</feature>
<dbReference type="Gene3D" id="3.30.50.10">
    <property type="entry name" value="Erythroid Transcription Factor GATA-1, subunit A"/>
    <property type="match status" value="1"/>
</dbReference>
<dbReference type="InterPro" id="IPR013088">
    <property type="entry name" value="Znf_NHR/GATA"/>
</dbReference>
<dbReference type="SMART" id="SM00401">
    <property type="entry name" value="ZnF_GATA"/>
    <property type="match status" value="1"/>
</dbReference>
<dbReference type="OrthoDB" id="515401at2759"/>
<dbReference type="Proteomes" id="UP000193642">
    <property type="component" value="Unassembled WGS sequence"/>
</dbReference>
<dbReference type="GO" id="GO:0006355">
    <property type="term" value="P:regulation of DNA-templated transcription"/>
    <property type="evidence" value="ECO:0007669"/>
    <property type="project" value="InterPro"/>
</dbReference>
<proteinExistence type="predicted"/>
<dbReference type="AlphaFoldDB" id="A0A1Y2CVH6"/>
<keyword evidence="1" id="KW-0863">Zinc-finger</keyword>
<evidence type="ECO:0000256" key="2">
    <source>
        <dbReference type="SAM" id="MobiDB-lite"/>
    </source>
</evidence>
<evidence type="ECO:0000313" key="5">
    <source>
        <dbReference type="Proteomes" id="UP000193642"/>
    </source>
</evidence>
<dbReference type="Pfam" id="PF00320">
    <property type="entry name" value="GATA"/>
    <property type="match status" value="1"/>
</dbReference>
<keyword evidence="1" id="KW-0862">Zinc</keyword>
<dbReference type="STRING" id="329046.A0A1Y2CVH6"/>
<dbReference type="EMBL" id="MCGO01000006">
    <property type="protein sequence ID" value="ORY51031.1"/>
    <property type="molecule type" value="Genomic_DNA"/>
</dbReference>
<dbReference type="PROSITE" id="PS00344">
    <property type="entry name" value="GATA_ZN_FINGER_1"/>
    <property type="match status" value="1"/>
</dbReference>
<comment type="caution">
    <text evidence="4">The sequence shown here is derived from an EMBL/GenBank/DDBJ whole genome shotgun (WGS) entry which is preliminary data.</text>
</comment>
<keyword evidence="1" id="KW-0479">Metal-binding</keyword>
<gene>
    <name evidence="4" type="ORF">BCR33DRAFT_501518</name>
</gene>
<reference evidence="4 5" key="1">
    <citation type="submission" date="2016-07" db="EMBL/GenBank/DDBJ databases">
        <title>Pervasive Adenine N6-methylation of Active Genes in Fungi.</title>
        <authorList>
            <consortium name="DOE Joint Genome Institute"/>
            <person name="Mondo S.J."/>
            <person name="Dannebaum R.O."/>
            <person name="Kuo R.C."/>
            <person name="Labutti K."/>
            <person name="Haridas S."/>
            <person name="Kuo A."/>
            <person name="Salamov A."/>
            <person name="Ahrendt S.R."/>
            <person name="Lipzen A."/>
            <person name="Sullivan W."/>
            <person name="Andreopoulos W.B."/>
            <person name="Clum A."/>
            <person name="Lindquist E."/>
            <person name="Daum C."/>
            <person name="Ramamoorthy G.K."/>
            <person name="Gryganskyi A."/>
            <person name="Culley D."/>
            <person name="Magnuson J.K."/>
            <person name="James T.Y."/>
            <person name="O'Malley M.A."/>
            <person name="Stajich J.E."/>
            <person name="Spatafora J.W."/>
            <person name="Visel A."/>
            <person name="Grigoriev I.V."/>
        </authorList>
    </citation>
    <scope>NUCLEOTIDE SEQUENCE [LARGE SCALE GENOMIC DNA]</scope>
    <source>
        <strain evidence="4 5">JEL800</strain>
    </source>
</reference>
<protein>
    <recommendedName>
        <fullName evidence="3">GATA-type domain-containing protein</fullName>
    </recommendedName>
</protein>
<dbReference type="CDD" id="cd00202">
    <property type="entry name" value="ZnF_GATA"/>
    <property type="match status" value="1"/>
</dbReference>
<evidence type="ECO:0000313" key="4">
    <source>
        <dbReference type="EMBL" id="ORY51031.1"/>
    </source>
</evidence>
<evidence type="ECO:0000256" key="1">
    <source>
        <dbReference type="PROSITE-ProRule" id="PRU00094"/>
    </source>
</evidence>